<name>A0A8T8C4L1_PSEYM</name>
<dbReference type="EMBL" id="CP047260">
    <property type="protein sequence ID" value="QHE99774.1"/>
    <property type="molecule type" value="Genomic_DNA"/>
</dbReference>
<protein>
    <submittedName>
        <fullName evidence="1">Uncharacterized protein</fullName>
    </submittedName>
</protein>
<organism evidence="1 3">
    <name type="scientific">Pseudomonas syringae pv. maculicola str. ES4326</name>
    <dbReference type="NCBI Taxonomy" id="629265"/>
    <lineage>
        <taxon>Bacteria</taxon>
        <taxon>Pseudomonadati</taxon>
        <taxon>Pseudomonadota</taxon>
        <taxon>Gammaproteobacteria</taxon>
        <taxon>Pseudomonadales</taxon>
        <taxon>Pseudomonadaceae</taxon>
        <taxon>Pseudomonas</taxon>
    </lineage>
</organism>
<sequence length="63" mass="7001">MQSYPNTRRPAFPVDLAEKIARKAEIMGKRLEDQAINEMVRAAKGAFGRGETLADIEVQLGLK</sequence>
<dbReference type="EMBL" id="CP047260">
    <property type="protein sequence ID" value="QHE98324.1"/>
    <property type="molecule type" value="Genomic_DNA"/>
</dbReference>
<proteinExistence type="predicted"/>
<dbReference type="GeneID" id="64468206"/>
<reference evidence="1 3" key="1">
    <citation type="journal article" date="2011" name="PLoS Pathog.">
        <title>Dynamic evolution of pathogenicity revealed by sequencing and comparative genomics of 19 Pseudomonas syringae isolates.</title>
        <authorList>
            <person name="Baltrus D.A."/>
            <person name="Nishimura M.T."/>
            <person name="Romanchuk A."/>
            <person name="Chang J.H."/>
            <person name="Mukhtar M.S."/>
            <person name="Cherkis K."/>
            <person name="Roach J."/>
            <person name="Grant S.R."/>
            <person name="Jones C.D."/>
            <person name="Dangl J.L."/>
        </authorList>
    </citation>
    <scope>NUCLEOTIDE SEQUENCE [LARGE SCALE GENOMIC DNA]</scope>
    <source>
        <strain evidence="1 3">ES4326</strain>
    </source>
</reference>
<dbReference type="Proteomes" id="UP000003811">
    <property type="component" value="Chromosome"/>
</dbReference>
<reference evidence="1" key="2">
    <citation type="submission" date="2019-12" db="EMBL/GenBank/DDBJ databases">
        <title>A complete genome sequence for Pseudomonas syringae pv. maculicola ES4326.</title>
        <authorList>
            <person name="Baltrus D.A."/>
            <person name="Clark M."/>
        </authorList>
    </citation>
    <scope>NUCLEOTIDE SEQUENCE</scope>
    <source>
        <strain evidence="1">ES4326</strain>
    </source>
</reference>
<accession>A0A8T8C4L1</accession>
<evidence type="ECO:0000313" key="2">
    <source>
        <dbReference type="EMBL" id="QHE99774.1"/>
    </source>
</evidence>
<dbReference type="RefSeq" id="WP_007252684.1">
    <property type="nucleotide sequence ID" value="NZ_CP047260.1"/>
</dbReference>
<evidence type="ECO:0000313" key="3">
    <source>
        <dbReference type="Proteomes" id="UP000003811"/>
    </source>
</evidence>
<evidence type="ECO:0000313" key="1">
    <source>
        <dbReference type="EMBL" id="QHE98324.1"/>
    </source>
</evidence>
<dbReference type="AlphaFoldDB" id="A0A8T8C4L1"/>
<gene>
    <name evidence="1" type="ORF">PMA4326_018115</name>
    <name evidence="2" type="ORF">PMA4326_026265</name>
</gene>